<dbReference type="Pfam" id="PF04343">
    <property type="entry name" value="DUF488"/>
    <property type="match status" value="1"/>
</dbReference>
<dbReference type="GeneID" id="41329994"/>
<accession>A0A5B9DB11</accession>
<evidence type="ECO:0000313" key="1">
    <source>
        <dbReference type="EMBL" id="QEE16175.1"/>
    </source>
</evidence>
<dbReference type="KEGG" id="psyt:DSAG12_02004"/>
<organism evidence="1 2">
    <name type="scientific">Promethearchaeum syntrophicum</name>
    <dbReference type="NCBI Taxonomy" id="2594042"/>
    <lineage>
        <taxon>Archaea</taxon>
        <taxon>Promethearchaeati</taxon>
        <taxon>Promethearchaeota</taxon>
        <taxon>Promethearchaeia</taxon>
        <taxon>Promethearchaeales</taxon>
        <taxon>Promethearchaeaceae</taxon>
        <taxon>Promethearchaeum</taxon>
    </lineage>
</organism>
<dbReference type="PANTHER" id="PTHR39337:SF1">
    <property type="entry name" value="BLR5642 PROTEIN"/>
    <property type="match status" value="1"/>
</dbReference>
<dbReference type="OrthoDB" id="15220at2157"/>
<dbReference type="EMBL" id="CP042905">
    <property type="protein sequence ID" value="QEE16175.1"/>
    <property type="molecule type" value="Genomic_DNA"/>
</dbReference>
<dbReference type="AlphaFoldDB" id="A0A5B9DB11"/>
<sequence>MFKKQRLLLGLIHHLSDINHMTKLHLTKLMFLITKEKTPKFSTYHFHPYKFGPFSSAMYSDINYLIQKGYLIDNQADSKYIPQLTKKGKDELEISHDQKNFVSRYINKFGSIENLINEIYSKYPTYTCKSERKKIPIKIKLPSNPGIFLIGYEGKDIDQFLFELISNNINILIDVRKNPRSMKYMFNKGRLIKSLKKVDIRYIHIPELGVPKNLRENLKTKEDYQELFTQYRKFLPRKEIYINKILKLGKMERIALMCFEKDENFCHRRQIGNYIQKKGILVNSI</sequence>
<dbReference type="InterPro" id="IPR007438">
    <property type="entry name" value="DUF488"/>
</dbReference>
<proteinExistence type="predicted"/>
<evidence type="ECO:0000313" key="2">
    <source>
        <dbReference type="Proteomes" id="UP000321408"/>
    </source>
</evidence>
<dbReference type="Proteomes" id="UP000321408">
    <property type="component" value="Chromosome"/>
</dbReference>
<keyword evidence="2" id="KW-1185">Reference proteome</keyword>
<dbReference type="PANTHER" id="PTHR39337">
    <property type="entry name" value="BLR5642 PROTEIN"/>
    <property type="match status" value="1"/>
</dbReference>
<dbReference type="RefSeq" id="WP_147663054.1">
    <property type="nucleotide sequence ID" value="NZ_CP042905.2"/>
</dbReference>
<gene>
    <name evidence="1" type="ORF">DSAG12_02004</name>
</gene>
<reference evidence="1 2" key="1">
    <citation type="journal article" date="2020" name="Nature">
        <title>Isolation of an archaeon at the prokaryote-eukaryote interface.</title>
        <authorList>
            <person name="Imachi H."/>
            <person name="Nobu M.K."/>
            <person name="Nakahara N."/>
            <person name="Morono Y."/>
            <person name="Ogawara M."/>
            <person name="Takaki Y."/>
            <person name="Takano Y."/>
            <person name="Uematsu K."/>
            <person name="Ikuta T."/>
            <person name="Ito M."/>
            <person name="Matsui Y."/>
            <person name="Miyazaki M."/>
            <person name="Murata K."/>
            <person name="Saito Y."/>
            <person name="Sakai S."/>
            <person name="Song C."/>
            <person name="Tasumi E."/>
            <person name="Yamanaka Y."/>
            <person name="Yamaguchi T."/>
            <person name="Kamagata Y."/>
            <person name="Tamaki H."/>
            <person name="Takai K."/>
        </authorList>
    </citation>
    <scope>NUCLEOTIDE SEQUENCE [LARGE SCALE GENOMIC DNA]</scope>
    <source>
        <strain evidence="1 2">MK-D1</strain>
    </source>
</reference>
<protein>
    <submittedName>
        <fullName evidence="1">DUF488 family protein</fullName>
    </submittedName>
</protein>
<name>A0A5B9DB11_9ARCH</name>
<reference evidence="1 2" key="2">
    <citation type="journal article" date="2024" name="Int. J. Syst. Evol. Microbiol.">
        <title>Promethearchaeum syntrophicum gen. nov., sp. nov., an anaerobic, obligately syntrophic archaeon, the first isolate of the lineage 'Asgard' archaea, and proposal of the new archaeal phylum Promethearchaeota phyl. nov. and kingdom Promethearchaeati regn. nov.</title>
        <authorList>
            <person name="Imachi H."/>
            <person name="Nobu M.K."/>
            <person name="Kato S."/>
            <person name="Takaki Y."/>
            <person name="Miyazaki M."/>
            <person name="Miyata M."/>
            <person name="Ogawara M."/>
            <person name="Saito Y."/>
            <person name="Sakai S."/>
            <person name="Tahara Y.O."/>
            <person name="Takano Y."/>
            <person name="Tasumi E."/>
            <person name="Uematsu K."/>
            <person name="Yoshimura T."/>
            <person name="Itoh T."/>
            <person name="Ohkuma M."/>
            <person name="Takai K."/>
        </authorList>
    </citation>
    <scope>NUCLEOTIDE SEQUENCE [LARGE SCALE GENOMIC DNA]</scope>
    <source>
        <strain evidence="1 2">MK-D1</strain>
    </source>
</reference>